<evidence type="ECO:0000256" key="1">
    <source>
        <dbReference type="SAM" id="Phobius"/>
    </source>
</evidence>
<dbReference type="AlphaFoldDB" id="A0A7C3PEX7"/>
<feature type="transmembrane region" description="Helical" evidence="1">
    <location>
        <begin position="49"/>
        <end position="69"/>
    </location>
</feature>
<dbReference type="EMBL" id="DSRU01000116">
    <property type="protein sequence ID" value="HFM97859.1"/>
    <property type="molecule type" value="Genomic_DNA"/>
</dbReference>
<feature type="transmembrane region" description="Helical" evidence="1">
    <location>
        <begin position="343"/>
        <end position="361"/>
    </location>
</feature>
<sequence>MMQPTEQRKVYIAEFDLLRGLAAIFMIVNHVAAALVSKPVLEEKLVGSLFFIGSFAPVLFFFVTGLGAGAQSSRSARSSRWLSVSIKVAILILADLQMQWGRGNSFGLDFLGFIGLSILLLEIIRSQKFPLITCAIGFGIISALRFLVAPLLRALDLDPQLPIVDWIVGNSISDISYPFSPWMAYPLLGFIIGAFVARHYDWLNKNATKVSLQLCAAALLPISASLFLGSRSPGTFFRWGSVAIGFYCASFAVIAITMALALLAHHKLPSSIVSLVSLRGVASFAVVPIHYFLINLLNRFLGETLNLISYSVVTILVIAIAFFLSRQVEVIAQKLAKSEQQKVIWLTLFGVAVALSIIIIRVASNPIAATIVTTMGQISLCLLFLVRSPFQPRLAR</sequence>
<accession>A0A7C3PEX7</accession>
<feature type="transmembrane region" description="Helical" evidence="1">
    <location>
        <begin position="212"/>
        <end position="230"/>
    </location>
</feature>
<keyword evidence="1" id="KW-1133">Transmembrane helix</keyword>
<feature type="transmembrane region" description="Helical" evidence="1">
    <location>
        <begin position="367"/>
        <end position="386"/>
    </location>
</feature>
<evidence type="ECO:0000313" key="3">
    <source>
        <dbReference type="EMBL" id="HFM97859.1"/>
    </source>
</evidence>
<dbReference type="Pfam" id="PF07786">
    <property type="entry name" value="HGSNAT_cat"/>
    <property type="match status" value="1"/>
</dbReference>
<feature type="transmembrane region" description="Helical" evidence="1">
    <location>
        <begin position="106"/>
        <end position="124"/>
    </location>
</feature>
<protein>
    <submittedName>
        <fullName evidence="3">DUF1624 domain-containing protein</fullName>
    </submittedName>
</protein>
<feature type="transmembrane region" description="Helical" evidence="1">
    <location>
        <begin position="131"/>
        <end position="152"/>
    </location>
</feature>
<keyword evidence="1" id="KW-0812">Transmembrane</keyword>
<organism evidence="3">
    <name type="scientific">Oscillatoriales cyanobacterium SpSt-418</name>
    <dbReference type="NCBI Taxonomy" id="2282169"/>
    <lineage>
        <taxon>Bacteria</taxon>
        <taxon>Bacillati</taxon>
        <taxon>Cyanobacteriota</taxon>
        <taxon>Cyanophyceae</taxon>
        <taxon>Oscillatoriophycideae</taxon>
        <taxon>Oscillatoriales</taxon>
    </lineage>
</organism>
<feature type="transmembrane region" description="Helical" evidence="1">
    <location>
        <begin position="242"/>
        <end position="264"/>
    </location>
</feature>
<name>A0A7C3PEX7_9CYAN</name>
<feature type="domain" description="Heparan-alpha-glucosaminide N-acetyltransferase catalytic" evidence="2">
    <location>
        <begin position="13"/>
        <end position="206"/>
    </location>
</feature>
<feature type="transmembrane region" description="Helical" evidence="1">
    <location>
        <begin position="81"/>
        <end position="100"/>
    </location>
</feature>
<proteinExistence type="predicted"/>
<reference evidence="3" key="1">
    <citation type="journal article" date="2020" name="mSystems">
        <title>Genome- and Community-Level Interaction Insights into Carbon Utilization and Element Cycling Functions of Hydrothermarchaeota in Hydrothermal Sediment.</title>
        <authorList>
            <person name="Zhou Z."/>
            <person name="Liu Y."/>
            <person name="Xu W."/>
            <person name="Pan J."/>
            <person name="Luo Z.H."/>
            <person name="Li M."/>
        </authorList>
    </citation>
    <scope>NUCLEOTIDE SEQUENCE [LARGE SCALE GENOMIC DNA]</scope>
    <source>
        <strain evidence="3">SpSt-418</strain>
    </source>
</reference>
<gene>
    <name evidence="3" type="ORF">ENR64_08830</name>
</gene>
<feature type="transmembrane region" description="Helical" evidence="1">
    <location>
        <begin position="20"/>
        <end position="37"/>
    </location>
</feature>
<evidence type="ECO:0000259" key="2">
    <source>
        <dbReference type="Pfam" id="PF07786"/>
    </source>
</evidence>
<dbReference type="InterPro" id="IPR012429">
    <property type="entry name" value="HGSNAT_cat"/>
</dbReference>
<comment type="caution">
    <text evidence="3">The sequence shown here is derived from an EMBL/GenBank/DDBJ whole genome shotgun (WGS) entry which is preliminary data.</text>
</comment>
<keyword evidence="1" id="KW-0472">Membrane</keyword>
<feature type="transmembrane region" description="Helical" evidence="1">
    <location>
        <begin position="182"/>
        <end position="200"/>
    </location>
</feature>
<feature type="transmembrane region" description="Helical" evidence="1">
    <location>
        <begin position="276"/>
        <end position="293"/>
    </location>
</feature>
<feature type="transmembrane region" description="Helical" evidence="1">
    <location>
        <begin position="305"/>
        <end position="323"/>
    </location>
</feature>